<evidence type="ECO:0000256" key="1">
    <source>
        <dbReference type="ARBA" id="ARBA00004196"/>
    </source>
</evidence>
<dbReference type="PANTHER" id="PTHR30532:SF26">
    <property type="entry name" value="IRON(3+)-HYDROXAMATE-BINDING PROTEIN FHUD"/>
    <property type="match status" value="1"/>
</dbReference>
<comment type="subcellular location">
    <subcellularLocation>
        <location evidence="1">Cell envelope</location>
    </subcellularLocation>
</comment>
<proteinExistence type="inferred from homology"/>
<dbReference type="PROSITE" id="PS50983">
    <property type="entry name" value="FE_B12_PBP"/>
    <property type="match status" value="1"/>
</dbReference>
<dbReference type="Proteomes" id="UP001595755">
    <property type="component" value="Unassembled WGS sequence"/>
</dbReference>
<protein>
    <submittedName>
        <fullName evidence="8">ABC transporter substrate-binding protein</fullName>
    </submittedName>
</protein>
<dbReference type="PROSITE" id="PS51257">
    <property type="entry name" value="PROKAR_LIPOPROTEIN"/>
    <property type="match status" value="1"/>
</dbReference>
<evidence type="ECO:0000256" key="5">
    <source>
        <dbReference type="SAM" id="MobiDB-lite"/>
    </source>
</evidence>
<dbReference type="EMBL" id="JBHSED010000070">
    <property type="protein sequence ID" value="MFC4307005.1"/>
    <property type="molecule type" value="Genomic_DNA"/>
</dbReference>
<sequence>MKKIKTRYALTLIGLLLALALSACGKAEEKAAESSAPASSHSSQAPASVAAESGTEEANKQTRTVKTAVGEVEIPAHPKRIVTDGYLPNLLVLGIKPVGSTKWELENKVIQDQIEDIESTGENSLEKILSLEPDLIVTWLSPEYDANKIEQYEKIAPTVVIPYNYFGSIYESTRFFGEAFGKEKEAEDWLADLDRESAAAREKIAGVIQPDDTFALMGVFVVDKNFYIYGNGGYRGGEAIYQHLQLKPPERQAKEFIGQKPFQKVSYESVGDYAGDYIFIDQHAFGNLGREGRRMEVVGCGQERSGVPAGPGFVLGQRSDLLKAANSGNRQNACGTGGSRPINRINVKQLSLPWGELFDVRYDEGSGAKNPSGLLRIALAIVFDAADAAGRSRAYNGSMLARKPASRSRSCRDASNRSNLSG</sequence>
<evidence type="ECO:0000256" key="2">
    <source>
        <dbReference type="ARBA" id="ARBA00008814"/>
    </source>
</evidence>
<accession>A0ABV8SJ08</accession>
<evidence type="ECO:0000313" key="8">
    <source>
        <dbReference type="EMBL" id="MFC4307005.1"/>
    </source>
</evidence>
<dbReference type="InterPro" id="IPR051313">
    <property type="entry name" value="Bact_iron-sidero_bind"/>
</dbReference>
<reference evidence="9" key="1">
    <citation type="journal article" date="2019" name="Int. J. Syst. Evol. Microbiol.">
        <title>The Global Catalogue of Microorganisms (GCM) 10K type strain sequencing project: providing services to taxonomists for standard genome sequencing and annotation.</title>
        <authorList>
            <consortium name="The Broad Institute Genomics Platform"/>
            <consortium name="The Broad Institute Genome Sequencing Center for Infectious Disease"/>
            <person name="Wu L."/>
            <person name="Ma J."/>
        </authorList>
    </citation>
    <scope>NUCLEOTIDE SEQUENCE [LARGE SCALE GENOMIC DNA]</scope>
    <source>
        <strain evidence="9">CGMCC 4.1641</strain>
    </source>
</reference>
<evidence type="ECO:0000256" key="4">
    <source>
        <dbReference type="ARBA" id="ARBA00022729"/>
    </source>
</evidence>
<feature type="region of interest" description="Disordered" evidence="5">
    <location>
        <begin position="32"/>
        <end position="64"/>
    </location>
</feature>
<keyword evidence="3" id="KW-0813">Transport</keyword>
<dbReference type="Gene3D" id="3.40.50.1980">
    <property type="entry name" value="Nitrogenase molybdenum iron protein domain"/>
    <property type="match status" value="2"/>
</dbReference>
<dbReference type="RefSeq" id="WP_204604179.1">
    <property type="nucleotide sequence ID" value="NZ_JBHSED010000070.1"/>
</dbReference>
<comment type="caution">
    <text evidence="8">The sequence shown here is derived from an EMBL/GenBank/DDBJ whole genome shotgun (WGS) entry which is preliminary data.</text>
</comment>
<evidence type="ECO:0000259" key="7">
    <source>
        <dbReference type="PROSITE" id="PS50983"/>
    </source>
</evidence>
<keyword evidence="4 6" id="KW-0732">Signal</keyword>
<evidence type="ECO:0000256" key="6">
    <source>
        <dbReference type="SAM" id="SignalP"/>
    </source>
</evidence>
<evidence type="ECO:0000313" key="9">
    <source>
        <dbReference type="Proteomes" id="UP001595755"/>
    </source>
</evidence>
<gene>
    <name evidence="8" type="ORF">ACFO1S_26640</name>
</gene>
<name>A0ABV8SJ08_9BACL</name>
<feature type="signal peptide" evidence="6">
    <location>
        <begin position="1"/>
        <end position="27"/>
    </location>
</feature>
<dbReference type="PANTHER" id="PTHR30532">
    <property type="entry name" value="IRON III DICITRATE-BINDING PERIPLASMIC PROTEIN"/>
    <property type="match status" value="1"/>
</dbReference>
<feature type="domain" description="Fe/B12 periplasmic-binding" evidence="7">
    <location>
        <begin position="78"/>
        <end position="350"/>
    </location>
</feature>
<organism evidence="8 9">
    <name type="scientific">Cohnella boryungensis</name>
    <dbReference type="NCBI Taxonomy" id="768479"/>
    <lineage>
        <taxon>Bacteria</taxon>
        <taxon>Bacillati</taxon>
        <taxon>Bacillota</taxon>
        <taxon>Bacilli</taxon>
        <taxon>Bacillales</taxon>
        <taxon>Paenibacillaceae</taxon>
        <taxon>Cohnella</taxon>
    </lineage>
</organism>
<feature type="chain" id="PRO_5045298539" evidence="6">
    <location>
        <begin position="28"/>
        <end position="422"/>
    </location>
</feature>
<dbReference type="Pfam" id="PF01497">
    <property type="entry name" value="Peripla_BP_2"/>
    <property type="match status" value="1"/>
</dbReference>
<dbReference type="SUPFAM" id="SSF53807">
    <property type="entry name" value="Helical backbone' metal receptor"/>
    <property type="match status" value="1"/>
</dbReference>
<dbReference type="InterPro" id="IPR002491">
    <property type="entry name" value="ABC_transptr_periplasmic_BD"/>
</dbReference>
<keyword evidence="9" id="KW-1185">Reference proteome</keyword>
<evidence type="ECO:0000256" key="3">
    <source>
        <dbReference type="ARBA" id="ARBA00022448"/>
    </source>
</evidence>
<comment type="similarity">
    <text evidence="2">Belongs to the bacterial solute-binding protein 8 family.</text>
</comment>
<feature type="compositionally biased region" description="Low complexity" evidence="5">
    <location>
        <begin position="33"/>
        <end position="51"/>
    </location>
</feature>